<gene>
    <name evidence="2" type="ORF">IEQ34_007554</name>
</gene>
<feature type="region of interest" description="Disordered" evidence="1">
    <location>
        <begin position="75"/>
        <end position="95"/>
    </location>
</feature>
<evidence type="ECO:0000313" key="2">
    <source>
        <dbReference type="EMBL" id="KAH0462972.1"/>
    </source>
</evidence>
<keyword evidence="3" id="KW-1185">Reference proteome</keyword>
<dbReference type="AlphaFoldDB" id="A0AAV7H252"/>
<protein>
    <submittedName>
        <fullName evidence="2">Uncharacterized protein</fullName>
    </submittedName>
</protein>
<comment type="caution">
    <text evidence="2">The sequence shown here is derived from an EMBL/GenBank/DDBJ whole genome shotgun (WGS) entry which is preliminary data.</text>
</comment>
<dbReference type="EMBL" id="JAGFBR010000008">
    <property type="protein sequence ID" value="KAH0462972.1"/>
    <property type="molecule type" value="Genomic_DNA"/>
</dbReference>
<proteinExistence type="predicted"/>
<organism evidence="2 3">
    <name type="scientific">Dendrobium chrysotoxum</name>
    <name type="common">Orchid</name>
    <dbReference type="NCBI Taxonomy" id="161865"/>
    <lineage>
        <taxon>Eukaryota</taxon>
        <taxon>Viridiplantae</taxon>
        <taxon>Streptophyta</taxon>
        <taxon>Embryophyta</taxon>
        <taxon>Tracheophyta</taxon>
        <taxon>Spermatophyta</taxon>
        <taxon>Magnoliopsida</taxon>
        <taxon>Liliopsida</taxon>
        <taxon>Asparagales</taxon>
        <taxon>Orchidaceae</taxon>
        <taxon>Epidendroideae</taxon>
        <taxon>Malaxideae</taxon>
        <taxon>Dendrobiinae</taxon>
        <taxon>Dendrobium</taxon>
    </lineage>
</organism>
<sequence length="104" mass="11573">MRDLGCPHSFMARAEASLASFGTSVTTMSCLASSDGAMNAHMFGFSFRISSVNEMLALGDPEVVIRIVRLIQSVGRRRGSDGEHRRRPLRPLSSPDLFHCRRRH</sequence>
<evidence type="ECO:0000256" key="1">
    <source>
        <dbReference type="SAM" id="MobiDB-lite"/>
    </source>
</evidence>
<name>A0AAV7H252_DENCH</name>
<reference evidence="2 3" key="1">
    <citation type="journal article" date="2021" name="Hortic Res">
        <title>Chromosome-scale assembly of the Dendrobium chrysotoxum genome enhances the understanding of orchid evolution.</title>
        <authorList>
            <person name="Zhang Y."/>
            <person name="Zhang G.Q."/>
            <person name="Zhang D."/>
            <person name="Liu X.D."/>
            <person name="Xu X.Y."/>
            <person name="Sun W.H."/>
            <person name="Yu X."/>
            <person name="Zhu X."/>
            <person name="Wang Z.W."/>
            <person name="Zhao X."/>
            <person name="Zhong W.Y."/>
            <person name="Chen H."/>
            <person name="Yin W.L."/>
            <person name="Huang T."/>
            <person name="Niu S.C."/>
            <person name="Liu Z.J."/>
        </authorList>
    </citation>
    <scope>NUCLEOTIDE SEQUENCE [LARGE SCALE GENOMIC DNA]</scope>
    <source>
        <strain evidence="2">Lindl</strain>
    </source>
</reference>
<accession>A0AAV7H252</accession>
<dbReference type="Proteomes" id="UP000775213">
    <property type="component" value="Unassembled WGS sequence"/>
</dbReference>
<evidence type="ECO:0000313" key="3">
    <source>
        <dbReference type="Proteomes" id="UP000775213"/>
    </source>
</evidence>
<dbReference type="PROSITE" id="PS51257">
    <property type="entry name" value="PROKAR_LIPOPROTEIN"/>
    <property type="match status" value="1"/>
</dbReference>